<dbReference type="Proteomes" id="UP000005808">
    <property type="component" value="Unassembled WGS sequence"/>
</dbReference>
<keyword evidence="1" id="KW-0547">Nucleotide-binding</keyword>
<comment type="caution">
    <text evidence="7">The sequence shown here is derived from an EMBL/GenBank/DDBJ whole genome shotgun (WGS) entry which is preliminary data.</text>
</comment>
<dbReference type="SUPFAM" id="SSF52540">
    <property type="entry name" value="P-loop containing nucleoside triphosphate hydrolases"/>
    <property type="match status" value="1"/>
</dbReference>
<name>H1SHI5_9BURK</name>
<dbReference type="SMART" id="SM00382">
    <property type="entry name" value="AAA"/>
    <property type="match status" value="1"/>
</dbReference>
<evidence type="ECO:0000259" key="6">
    <source>
        <dbReference type="SMART" id="SM01086"/>
    </source>
</evidence>
<dbReference type="GO" id="GO:0016887">
    <property type="term" value="F:ATP hydrolysis activity"/>
    <property type="evidence" value="ECO:0007669"/>
    <property type="project" value="InterPro"/>
</dbReference>
<organism evidence="7 8">
    <name type="scientific">Cupriavidus basilensis OR16</name>
    <dbReference type="NCBI Taxonomy" id="1127483"/>
    <lineage>
        <taxon>Bacteria</taxon>
        <taxon>Pseudomonadati</taxon>
        <taxon>Pseudomonadota</taxon>
        <taxon>Betaproteobacteria</taxon>
        <taxon>Burkholderiales</taxon>
        <taxon>Burkholderiaceae</taxon>
        <taxon>Cupriavidus</taxon>
    </lineage>
</organism>
<dbReference type="Gene3D" id="1.10.8.60">
    <property type="match status" value="1"/>
</dbReference>
<evidence type="ECO:0000256" key="1">
    <source>
        <dbReference type="ARBA" id="ARBA00022741"/>
    </source>
</evidence>
<dbReference type="GO" id="GO:0005737">
    <property type="term" value="C:cytoplasm"/>
    <property type="evidence" value="ECO:0007669"/>
    <property type="project" value="TreeGrafter"/>
</dbReference>
<dbReference type="InterPro" id="IPR001270">
    <property type="entry name" value="ClpA/B"/>
</dbReference>
<dbReference type="PATRIC" id="fig|1127483.3.peg.7879"/>
<reference evidence="7 8" key="1">
    <citation type="journal article" date="2012" name="J. Bacteriol.">
        <title>De Novo Genome Project of Cupriavidus basilensis OR16.</title>
        <authorList>
            <person name="Cserhati M."/>
            <person name="Kriszt B."/>
            <person name="Szoboszlay S."/>
            <person name="Toth A."/>
            <person name="Szabo I."/>
            <person name="Tancsics A."/>
            <person name="Nagy I."/>
            <person name="Horvath B."/>
            <person name="Nagy I."/>
            <person name="Kukolya J."/>
        </authorList>
    </citation>
    <scope>NUCLEOTIDE SEQUENCE [LARGE SCALE GENOMIC DNA]</scope>
    <source>
        <strain evidence="7 8">OR16</strain>
    </source>
</reference>
<proteinExistence type="predicted"/>
<accession>H1SHI5</accession>
<evidence type="ECO:0000313" key="8">
    <source>
        <dbReference type="Proteomes" id="UP000005808"/>
    </source>
</evidence>
<evidence type="ECO:0000313" key="7">
    <source>
        <dbReference type="EMBL" id="EHP38029.1"/>
    </source>
</evidence>
<sequence length="644" mass="70031">MVRARHTAARPSIFPSPQMSGTEPANASVAAPATAPAFTRPRWLRDLLRFLPLKSQFVLSGNVRDLQACEVAPGVIAPQSFALAMHGALREAGYAHVFLYDPVAGFQALCAPGEDSKPAEAILQQFGLTVSEGRANAGIDLLGTTLERFAAHSGEPLALMVDFASRLLTRADNPSPAEHQLFTRALVLSHQVRSRPAGTARKPFFNSILWVVDKEGDLPDWLLVGNPRLRHIPVAKPDHHARRALAPALLRGLAGAQDADAQAIQQAQQAFVDDTEGMLLLDLNAIAQLARVEGVPLSQVADAVRRYKVGVTEDPWLKIDRNRIRGAGEFISRRVKGQGHAATHMLDIVKRAMTGVGGGRRGGRPRGVAFLAGPTGVGKTELAKTITSLLFGDESAYIRFDMSEFSAEHADQRLIGAPPGYVGYDVGGELTNAIREKPFAVVLFDEIEKAHPRILDKFLQILDDGVLTSGRGDRVYFSEALIVFTSNLGIYRTGADGQRVANVTPAEPFEAVQAKVRSEIERYFKLELNRPEILNRIGENVIVFDFIRADIAAQIFTQMVDNVLADLTRQDLHLTLAAGALQALRERCLADLTNGGRGIRNQVEAHLLNPLARALVDQDAQPGERFEIAGLTTGAFTQLSLQRL</sequence>
<dbReference type="InterPro" id="IPR003959">
    <property type="entry name" value="ATPase_AAA_core"/>
</dbReference>
<evidence type="ECO:0000259" key="5">
    <source>
        <dbReference type="SMART" id="SM00382"/>
    </source>
</evidence>
<feature type="domain" description="AAA+ ATPase" evidence="5">
    <location>
        <begin position="365"/>
        <end position="507"/>
    </location>
</feature>
<dbReference type="InterPro" id="IPR050130">
    <property type="entry name" value="ClpA_ClpB"/>
</dbReference>
<dbReference type="InterPro" id="IPR003593">
    <property type="entry name" value="AAA+_ATPase"/>
</dbReference>
<dbReference type="Pfam" id="PF07724">
    <property type="entry name" value="AAA_2"/>
    <property type="match status" value="1"/>
</dbReference>
<dbReference type="AlphaFoldDB" id="H1SHI5"/>
<keyword evidence="2" id="KW-0067">ATP-binding</keyword>
<dbReference type="CDD" id="cd19499">
    <property type="entry name" value="RecA-like_ClpB_Hsp104-like"/>
    <property type="match status" value="1"/>
</dbReference>
<feature type="domain" description="Clp ATPase C-terminal" evidence="6">
    <location>
        <begin position="547"/>
        <end position="633"/>
    </location>
</feature>
<dbReference type="Pfam" id="PF10431">
    <property type="entry name" value="ClpB_D2-small"/>
    <property type="match status" value="1"/>
</dbReference>
<dbReference type="InterPro" id="IPR019489">
    <property type="entry name" value="Clp_ATPase_C"/>
</dbReference>
<feature type="region of interest" description="Disordered" evidence="4">
    <location>
        <begin position="1"/>
        <end position="28"/>
    </location>
</feature>
<dbReference type="GO" id="GO:0005524">
    <property type="term" value="F:ATP binding"/>
    <property type="evidence" value="ECO:0007669"/>
    <property type="project" value="UniProtKB-KW"/>
</dbReference>
<dbReference type="InterPro" id="IPR027417">
    <property type="entry name" value="P-loop_NTPase"/>
</dbReference>
<evidence type="ECO:0000256" key="3">
    <source>
        <dbReference type="ARBA" id="ARBA00023186"/>
    </source>
</evidence>
<dbReference type="EMBL" id="AHJE01000153">
    <property type="protein sequence ID" value="EHP38029.1"/>
    <property type="molecule type" value="Genomic_DNA"/>
</dbReference>
<dbReference type="GO" id="GO:0034605">
    <property type="term" value="P:cellular response to heat"/>
    <property type="evidence" value="ECO:0007669"/>
    <property type="project" value="TreeGrafter"/>
</dbReference>
<dbReference type="PANTHER" id="PTHR11638">
    <property type="entry name" value="ATP-DEPENDENT CLP PROTEASE"/>
    <property type="match status" value="1"/>
</dbReference>
<keyword evidence="3" id="KW-0143">Chaperone</keyword>
<dbReference type="Gene3D" id="3.40.50.300">
    <property type="entry name" value="P-loop containing nucleotide triphosphate hydrolases"/>
    <property type="match status" value="1"/>
</dbReference>
<gene>
    <name evidence="7" type="ORF">OR16_39589</name>
</gene>
<evidence type="ECO:0000256" key="2">
    <source>
        <dbReference type="ARBA" id="ARBA00022840"/>
    </source>
</evidence>
<dbReference type="PANTHER" id="PTHR11638:SF18">
    <property type="entry name" value="HEAT SHOCK PROTEIN 104"/>
    <property type="match status" value="1"/>
</dbReference>
<dbReference type="SMART" id="SM01086">
    <property type="entry name" value="ClpB_D2-small"/>
    <property type="match status" value="1"/>
</dbReference>
<evidence type="ECO:0000256" key="4">
    <source>
        <dbReference type="SAM" id="MobiDB-lite"/>
    </source>
</evidence>
<protein>
    <submittedName>
        <fullName evidence="7">Chaperone</fullName>
    </submittedName>
</protein>
<dbReference type="PRINTS" id="PR00300">
    <property type="entry name" value="CLPPROTEASEA"/>
</dbReference>